<feature type="region of interest" description="Disordered" evidence="4">
    <location>
        <begin position="335"/>
        <end position="355"/>
    </location>
</feature>
<evidence type="ECO:0000256" key="4">
    <source>
        <dbReference type="SAM" id="MobiDB-lite"/>
    </source>
</evidence>
<dbReference type="SUPFAM" id="SSF57850">
    <property type="entry name" value="RING/U-box"/>
    <property type="match status" value="1"/>
</dbReference>
<dbReference type="Gene3D" id="2.30.29.30">
    <property type="entry name" value="Pleckstrin-homology domain (PH domain)/Phosphotyrosine-binding domain (PTB)"/>
    <property type="match status" value="1"/>
</dbReference>
<name>L8GFY7_ACACF</name>
<gene>
    <name evidence="6" type="ORF">ACA1_259010</name>
</gene>
<dbReference type="SMART" id="SM00233">
    <property type="entry name" value="PH"/>
    <property type="match status" value="1"/>
</dbReference>
<keyword evidence="1" id="KW-0479">Metal-binding</keyword>
<reference evidence="6 7" key="1">
    <citation type="journal article" date="2013" name="Genome Biol.">
        <title>Genome of Acanthamoeba castellanii highlights extensive lateral gene transfer and early evolution of tyrosine kinase signaling.</title>
        <authorList>
            <person name="Clarke M."/>
            <person name="Lohan A.J."/>
            <person name="Liu B."/>
            <person name="Lagkouvardos I."/>
            <person name="Roy S."/>
            <person name="Zafar N."/>
            <person name="Bertelli C."/>
            <person name="Schilde C."/>
            <person name="Kianianmomeni A."/>
            <person name="Burglin T.R."/>
            <person name="Frech C."/>
            <person name="Turcotte B."/>
            <person name="Kopec K.O."/>
            <person name="Synnott J.M."/>
            <person name="Choo C."/>
            <person name="Paponov I."/>
            <person name="Finkler A."/>
            <person name="Soon Heng Tan C."/>
            <person name="Hutchins A.P."/>
            <person name="Weinmeier T."/>
            <person name="Rattei T."/>
            <person name="Chu J.S."/>
            <person name="Gimenez G."/>
            <person name="Irimia M."/>
            <person name="Rigden D.J."/>
            <person name="Fitzpatrick D.A."/>
            <person name="Lorenzo-Morales J."/>
            <person name="Bateman A."/>
            <person name="Chiu C.H."/>
            <person name="Tang P."/>
            <person name="Hegemann P."/>
            <person name="Fromm H."/>
            <person name="Raoult D."/>
            <person name="Greub G."/>
            <person name="Miranda-Saavedra D."/>
            <person name="Chen N."/>
            <person name="Nash P."/>
            <person name="Ginger M.L."/>
            <person name="Horn M."/>
            <person name="Schaap P."/>
            <person name="Caler L."/>
            <person name="Loftus B."/>
        </authorList>
    </citation>
    <scope>NUCLEOTIDE SEQUENCE [LARGE SCALE GENOMIC DNA]</scope>
    <source>
        <strain evidence="6 7">Neff</strain>
    </source>
</reference>
<keyword evidence="3" id="KW-0862">Zinc</keyword>
<dbReference type="PROSITE" id="PS00518">
    <property type="entry name" value="ZF_RING_1"/>
    <property type="match status" value="1"/>
</dbReference>
<keyword evidence="2" id="KW-0863">Zinc-finger</keyword>
<sequence>MRLLFRFSGVGPAAALAFIDEDQGRGHEEEKRPDESSLRPLCDQQRQQIIAASPPPPDGAATTAAAAAAAAGCCHHPLFSLPHVASLPLRCSQCRVNVSSSGGSEEGVNSLQAGALAGSCQHLLCRSCLLETCLKQIATGRLVATADSFYAITCPVGRCGGTLLSDAFAIKQVVPHEFYELYLGVAALLSAKRPLSFALCKYCARKCALTWEGKLLCWTCSSPKTRRSCQEKEGWLSEKTRDGWSRRYFLAGGADGSLEPLHQVRGRGGEGVPRVVARLRHLAVRDLPNHPAHRYVFAVIVHHHPATPVELLLAADSLREKTEWMETLASWSPSAQAAIGRPSDPRLGGGGGALA</sequence>
<dbReference type="VEuPathDB" id="AmoebaDB:ACA1_259010"/>
<evidence type="ECO:0000256" key="1">
    <source>
        <dbReference type="ARBA" id="ARBA00022723"/>
    </source>
</evidence>
<evidence type="ECO:0000313" key="7">
    <source>
        <dbReference type="Proteomes" id="UP000011083"/>
    </source>
</evidence>
<evidence type="ECO:0000313" key="6">
    <source>
        <dbReference type="EMBL" id="ELR11618.1"/>
    </source>
</evidence>
<evidence type="ECO:0000259" key="5">
    <source>
        <dbReference type="PROSITE" id="PS50003"/>
    </source>
</evidence>
<accession>L8GFY7</accession>
<feature type="region of interest" description="Disordered" evidence="4">
    <location>
        <begin position="21"/>
        <end position="40"/>
    </location>
</feature>
<dbReference type="KEGG" id="acan:ACA1_259010"/>
<feature type="domain" description="PH" evidence="5">
    <location>
        <begin position="229"/>
        <end position="333"/>
    </location>
</feature>
<dbReference type="InterPro" id="IPR017907">
    <property type="entry name" value="Znf_RING_CS"/>
</dbReference>
<dbReference type="SUPFAM" id="SSF50729">
    <property type="entry name" value="PH domain-like"/>
    <property type="match status" value="1"/>
</dbReference>
<dbReference type="Pfam" id="PF00169">
    <property type="entry name" value="PH"/>
    <property type="match status" value="1"/>
</dbReference>
<dbReference type="RefSeq" id="XP_004333631.1">
    <property type="nucleotide sequence ID" value="XM_004333583.1"/>
</dbReference>
<dbReference type="AlphaFoldDB" id="L8GFY7"/>
<protein>
    <submittedName>
        <fullName evidence="6">PH domain containing protein</fullName>
    </submittedName>
</protein>
<dbReference type="Proteomes" id="UP000011083">
    <property type="component" value="Unassembled WGS sequence"/>
</dbReference>
<dbReference type="EMBL" id="KB008148">
    <property type="protein sequence ID" value="ELR11618.1"/>
    <property type="molecule type" value="Genomic_DNA"/>
</dbReference>
<dbReference type="InterPro" id="IPR001849">
    <property type="entry name" value="PH_domain"/>
</dbReference>
<dbReference type="GeneID" id="14912183"/>
<proteinExistence type="predicted"/>
<dbReference type="GO" id="GO:0008270">
    <property type="term" value="F:zinc ion binding"/>
    <property type="evidence" value="ECO:0007669"/>
    <property type="project" value="UniProtKB-KW"/>
</dbReference>
<dbReference type="InterPro" id="IPR011993">
    <property type="entry name" value="PH-like_dom_sf"/>
</dbReference>
<evidence type="ECO:0000256" key="3">
    <source>
        <dbReference type="ARBA" id="ARBA00022833"/>
    </source>
</evidence>
<keyword evidence="7" id="KW-1185">Reference proteome</keyword>
<organism evidence="6 7">
    <name type="scientific">Acanthamoeba castellanii (strain ATCC 30010 / Neff)</name>
    <dbReference type="NCBI Taxonomy" id="1257118"/>
    <lineage>
        <taxon>Eukaryota</taxon>
        <taxon>Amoebozoa</taxon>
        <taxon>Discosea</taxon>
        <taxon>Longamoebia</taxon>
        <taxon>Centramoebida</taxon>
        <taxon>Acanthamoebidae</taxon>
        <taxon>Acanthamoeba</taxon>
    </lineage>
</organism>
<evidence type="ECO:0000256" key="2">
    <source>
        <dbReference type="ARBA" id="ARBA00022771"/>
    </source>
</evidence>
<dbReference type="PROSITE" id="PS50003">
    <property type="entry name" value="PH_DOMAIN"/>
    <property type="match status" value="1"/>
</dbReference>
<feature type="compositionally biased region" description="Basic and acidic residues" evidence="4">
    <location>
        <begin position="22"/>
        <end position="37"/>
    </location>
</feature>